<evidence type="ECO:0000313" key="2">
    <source>
        <dbReference type="EMBL" id="RRO17695.1"/>
    </source>
</evidence>
<dbReference type="Proteomes" id="UP000274515">
    <property type="component" value="Unassembled WGS sequence"/>
</dbReference>
<dbReference type="EMBL" id="RSAA01000008">
    <property type="protein sequence ID" value="RRO17695.1"/>
    <property type="molecule type" value="Genomic_DNA"/>
</dbReference>
<accession>A0A3R8QR03</accession>
<keyword evidence="1" id="KW-1133">Transmembrane helix</keyword>
<dbReference type="AlphaFoldDB" id="A0A3R8QR03"/>
<comment type="caution">
    <text evidence="2">The sequence shown here is derived from an EMBL/GenBank/DDBJ whole genome shotgun (WGS) entry which is preliminary data.</text>
</comment>
<dbReference type="OrthoDB" id="4460669at2"/>
<feature type="transmembrane region" description="Helical" evidence="1">
    <location>
        <begin position="36"/>
        <end position="56"/>
    </location>
</feature>
<proteinExistence type="predicted"/>
<keyword evidence="3" id="KW-1185">Reference proteome</keyword>
<feature type="transmembrane region" description="Helical" evidence="1">
    <location>
        <begin position="12"/>
        <end position="30"/>
    </location>
</feature>
<evidence type="ECO:0000256" key="1">
    <source>
        <dbReference type="SAM" id="Phobius"/>
    </source>
</evidence>
<gene>
    <name evidence="2" type="ORF">EIL87_10235</name>
</gene>
<sequence length="155" mass="17106">MLEWYRSSRRNAVLTGAVAFVIMVLGLTLIRGGELAWMQFWFVWAILVLASLGVYASSRATECAVGAEWLKVGKTWVRLYELTSIKARVRSNAIHIDLKDGAGREVKVSTSALQEDRDIWDLVYNGILHSVVAGHATTNGMVHSALQVPRPAPAQ</sequence>
<name>A0A3R8QR03_9PSEU</name>
<keyword evidence="1" id="KW-0472">Membrane</keyword>
<evidence type="ECO:0000313" key="3">
    <source>
        <dbReference type="Proteomes" id="UP000274515"/>
    </source>
</evidence>
<keyword evidence="1" id="KW-0812">Transmembrane</keyword>
<organism evidence="2 3">
    <name type="scientific">Saccharopolyspora rhizosphaerae</name>
    <dbReference type="NCBI Taxonomy" id="2492662"/>
    <lineage>
        <taxon>Bacteria</taxon>
        <taxon>Bacillati</taxon>
        <taxon>Actinomycetota</taxon>
        <taxon>Actinomycetes</taxon>
        <taxon>Pseudonocardiales</taxon>
        <taxon>Pseudonocardiaceae</taxon>
        <taxon>Saccharopolyspora</taxon>
    </lineage>
</organism>
<reference evidence="2 3" key="1">
    <citation type="submission" date="2018-11" db="EMBL/GenBank/DDBJ databases">
        <title>Saccharopolyspora rhizosphaerae sp. nov., an actinomycete isolated from rhizosphere soil in Thailand.</title>
        <authorList>
            <person name="Intra B."/>
            <person name="Euanorasetr J."/>
            <person name="Take A."/>
            <person name="Inahashi Y."/>
            <person name="Mori M."/>
            <person name="Panbangred W."/>
            <person name="Matsumoto A."/>
        </authorList>
    </citation>
    <scope>NUCLEOTIDE SEQUENCE [LARGE SCALE GENOMIC DNA]</scope>
    <source>
        <strain evidence="2 3">H219</strain>
    </source>
</reference>
<protein>
    <submittedName>
        <fullName evidence="2">Uncharacterized protein</fullName>
    </submittedName>
</protein>